<dbReference type="InterPro" id="IPR036774">
    <property type="entry name" value="ERV/ALR_sulphydryl_oxid_sf"/>
</dbReference>
<dbReference type="SUPFAM" id="SSF69000">
    <property type="entry name" value="FAD-dependent thiol oxidase"/>
    <property type="match status" value="1"/>
</dbReference>
<dbReference type="PANTHER" id="PTHR12645:SF0">
    <property type="entry name" value="FAD-LINKED SULFHYDRYL OXIDASE ALR"/>
    <property type="match status" value="1"/>
</dbReference>
<dbReference type="GO" id="GO:0050660">
    <property type="term" value="F:flavin adenine dinucleotide binding"/>
    <property type="evidence" value="ECO:0007669"/>
    <property type="project" value="TreeGrafter"/>
</dbReference>
<keyword evidence="7" id="KW-0812">Transmembrane</keyword>
<dbReference type="PANTHER" id="PTHR12645">
    <property type="entry name" value="ALR/ERV"/>
    <property type="match status" value="1"/>
</dbReference>
<dbReference type="Pfam" id="PF04777">
    <property type="entry name" value="Evr1_Alr"/>
    <property type="match status" value="1"/>
</dbReference>
<evidence type="ECO:0000256" key="5">
    <source>
        <dbReference type="ARBA" id="ARBA00023002"/>
    </source>
</evidence>
<dbReference type="AlphaFoldDB" id="A0A6C0E3A8"/>
<keyword evidence="5" id="KW-0560">Oxidoreductase</keyword>
<name>A0A6C0E3A8_9ZZZZ</name>
<accession>A0A6C0E3A8</accession>
<evidence type="ECO:0000259" key="8">
    <source>
        <dbReference type="PROSITE" id="PS51324"/>
    </source>
</evidence>
<dbReference type="EMBL" id="MN739730">
    <property type="protein sequence ID" value="QHT23258.1"/>
    <property type="molecule type" value="Genomic_DNA"/>
</dbReference>
<proteinExistence type="predicted"/>
<dbReference type="GO" id="GO:0005739">
    <property type="term" value="C:mitochondrion"/>
    <property type="evidence" value="ECO:0007669"/>
    <property type="project" value="TreeGrafter"/>
</dbReference>
<sequence length="201" mass="24303">MKNKTRKRTSTRNRVYKKNDFVSSDGMLTTVWGPSIWHYLHIMSFNYPVQPTDDDKKHYYDFMINLQNVLPCKYCRENLKKNYKELPLTQKHMENRESFSRYVYNLHELINKMLHKKSNLSYCDVRERYEHFRARCTEENRTVFKFNKTMKRQLKKETKLSEKGCTEPLFGKKSKCVIKIVPQNNKTSTFQMDKKCIKTRG</sequence>
<keyword evidence="3" id="KW-0285">Flavoprotein</keyword>
<evidence type="ECO:0000313" key="9">
    <source>
        <dbReference type="EMBL" id="QHT23258.1"/>
    </source>
</evidence>
<dbReference type="GO" id="GO:0016971">
    <property type="term" value="F:flavin-dependent sulfhydryl oxidase activity"/>
    <property type="evidence" value="ECO:0007669"/>
    <property type="project" value="InterPro"/>
</dbReference>
<dbReference type="PROSITE" id="PS51324">
    <property type="entry name" value="ERV_ALR"/>
    <property type="match status" value="1"/>
</dbReference>
<keyword evidence="7" id="KW-0472">Membrane</keyword>
<keyword evidence="4" id="KW-0274">FAD</keyword>
<evidence type="ECO:0000256" key="6">
    <source>
        <dbReference type="ARBA" id="ARBA00023157"/>
    </source>
</evidence>
<feature type="domain" description="ERV/ALR sulfhydryl oxidase" evidence="8">
    <location>
        <begin position="23"/>
        <end position="129"/>
    </location>
</feature>
<keyword evidence="6" id="KW-1015">Disulfide bond</keyword>
<evidence type="ECO:0000256" key="2">
    <source>
        <dbReference type="ARBA" id="ARBA00012512"/>
    </source>
</evidence>
<evidence type="ECO:0000256" key="4">
    <source>
        <dbReference type="ARBA" id="ARBA00022827"/>
    </source>
</evidence>
<evidence type="ECO:0000256" key="3">
    <source>
        <dbReference type="ARBA" id="ARBA00022630"/>
    </source>
</evidence>
<dbReference type="EC" id="1.8.3.2" evidence="2"/>
<keyword evidence="7" id="KW-1133">Transmembrane helix</keyword>
<evidence type="ECO:0000256" key="1">
    <source>
        <dbReference type="ARBA" id="ARBA00001974"/>
    </source>
</evidence>
<feature type="transmembrane region" description="Helical" evidence="7">
    <location>
        <begin position="21"/>
        <end position="40"/>
    </location>
</feature>
<dbReference type="InterPro" id="IPR017905">
    <property type="entry name" value="ERV/ALR_sulphydryl_oxidase"/>
</dbReference>
<dbReference type="InterPro" id="IPR039799">
    <property type="entry name" value="ALR/ERV"/>
</dbReference>
<organism evidence="9">
    <name type="scientific">viral metagenome</name>
    <dbReference type="NCBI Taxonomy" id="1070528"/>
    <lineage>
        <taxon>unclassified sequences</taxon>
        <taxon>metagenomes</taxon>
        <taxon>organismal metagenomes</taxon>
    </lineage>
</organism>
<comment type="cofactor">
    <cofactor evidence="1">
        <name>FAD</name>
        <dbReference type="ChEBI" id="CHEBI:57692"/>
    </cofactor>
</comment>
<reference evidence="9" key="1">
    <citation type="journal article" date="2020" name="Nature">
        <title>Giant virus diversity and host interactions through global metagenomics.</title>
        <authorList>
            <person name="Schulz F."/>
            <person name="Roux S."/>
            <person name="Paez-Espino D."/>
            <person name="Jungbluth S."/>
            <person name="Walsh D.A."/>
            <person name="Denef V.J."/>
            <person name="McMahon K.D."/>
            <person name="Konstantinidis K.T."/>
            <person name="Eloe-Fadrosh E.A."/>
            <person name="Kyrpides N.C."/>
            <person name="Woyke T."/>
        </authorList>
    </citation>
    <scope>NUCLEOTIDE SEQUENCE</scope>
    <source>
        <strain evidence="9">GVMAG-M-3300023179-116</strain>
    </source>
</reference>
<dbReference type="Gene3D" id="1.20.120.310">
    <property type="entry name" value="ERV/ALR sulfhydryl oxidase domain"/>
    <property type="match status" value="1"/>
</dbReference>
<evidence type="ECO:0000256" key="7">
    <source>
        <dbReference type="SAM" id="Phobius"/>
    </source>
</evidence>
<protein>
    <recommendedName>
        <fullName evidence="2">thiol oxidase</fullName>
        <ecNumber evidence="2">1.8.3.2</ecNumber>
    </recommendedName>
</protein>